<dbReference type="InterPro" id="IPR011009">
    <property type="entry name" value="Kinase-like_dom_sf"/>
</dbReference>
<evidence type="ECO:0000259" key="14">
    <source>
        <dbReference type="PROSITE" id="PS50222"/>
    </source>
</evidence>
<dbReference type="InterPro" id="IPR001494">
    <property type="entry name" value="Importin-beta_N"/>
</dbReference>
<dbReference type="GO" id="GO:0004674">
    <property type="term" value="F:protein serine/threonine kinase activity"/>
    <property type="evidence" value="ECO:0007669"/>
    <property type="project" value="UniProtKB-KW"/>
</dbReference>
<dbReference type="Proteomes" id="UP001152797">
    <property type="component" value="Unassembled WGS sequence"/>
</dbReference>
<dbReference type="Gene3D" id="1.25.10.10">
    <property type="entry name" value="Leucine-rich Repeat Variant"/>
    <property type="match status" value="1"/>
</dbReference>
<evidence type="ECO:0000256" key="7">
    <source>
        <dbReference type="ARBA" id="ARBA00022840"/>
    </source>
</evidence>
<dbReference type="PROSITE" id="PS50166">
    <property type="entry name" value="IMPORTIN_B_NT"/>
    <property type="match status" value="1"/>
</dbReference>
<dbReference type="GO" id="GO:0005509">
    <property type="term" value="F:calcium ion binding"/>
    <property type="evidence" value="ECO:0007669"/>
    <property type="project" value="InterPro"/>
</dbReference>
<keyword evidence="5 16" id="KW-0418">Kinase</keyword>
<dbReference type="InterPro" id="IPR002048">
    <property type="entry name" value="EF_hand_dom"/>
</dbReference>
<keyword evidence="7" id="KW-0067">ATP-binding</keyword>
<evidence type="ECO:0000256" key="8">
    <source>
        <dbReference type="ARBA" id="ARBA00024334"/>
    </source>
</evidence>
<gene>
    <name evidence="15" type="ORF">C1SCF055_LOCUS8006</name>
</gene>
<dbReference type="PANTHER" id="PTHR44899:SF3">
    <property type="entry name" value="SERINE_THREONINE-PROTEIN KINASE NEK1"/>
    <property type="match status" value="1"/>
</dbReference>
<evidence type="ECO:0000259" key="12">
    <source>
        <dbReference type="PROSITE" id="PS50011"/>
    </source>
</evidence>
<dbReference type="EMBL" id="CAMXCT010000536">
    <property type="protein sequence ID" value="CAI3980099.1"/>
    <property type="molecule type" value="Genomic_DNA"/>
</dbReference>
<dbReference type="GO" id="GO:0005524">
    <property type="term" value="F:ATP binding"/>
    <property type="evidence" value="ECO:0007669"/>
    <property type="project" value="UniProtKB-KW"/>
</dbReference>
<keyword evidence="6" id="KW-0106">Calcium</keyword>
<evidence type="ECO:0000256" key="10">
    <source>
        <dbReference type="ARBA" id="ARBA00048679"/>
    </source>
</evidence>
<feature type="domain" description="EF-hand" evidence="14">
    <location>
        <begin position="1583"/>
        <end position="1618"/>
    </location>
</feature>
<dbReference type="OrthoDB" id="248923at2759"/>
<evidence type="ECO:0000256" key="2">
    <source>
        <dbReference type="ARBA" id="ARBA00022527"/>
    </source>
</evidence>
<dbReference type="InterPro" id="IPR000719">
    <property type="entry name" value="Prot_kinase_dom"/>
</dbReference>
<feature type="domain" description="Importin N-terminal" evidence="13">
    <location>
        <begin position="35"/>
        <end position="85"/>
    </location>
</feature>
<dbReference type="SUPFAM" id="SSF47473">
    <property type="entry name" value="EF-hand"/>
    <property type="match status" value="2"/>
</dbReference>
<feature type="domain" description="Protein kinase" evidence="12">
    <location>
        <begin position="933"/>
        <end position="1200"/>
    </location>
</feature>
<dbReference type="GO" id="GO:0006886">
    <property type="term" value="P:intracellular protein transport"/>
    <property type="evidence" value="ECO:0007669"/>
    <property type="project" value="InterPro"/>
</dbReference>
<dbReference type="Pfam" id="PF00069">
    <property type="entry name" value="Pkinase"/>
    <property type="match status" value="1"/>
</dbReference>
<dbReference type="EMBL" id="CAMXCT030000536">
    <property type="protein sequence ID" value="CAL4767411.1"/>
    <property type="molecule type" value="Genomic_DNA"/>
</dbReference>
<dbReference type="FunFam" id="1.10.510.10:FF:000869">
    <property type="entry name" value="Nek protein kinase"/>
    <property type="match status" value="1"/>
</dbReference>
<reference evidence="15" key="1">
    <citation type="submission" date="2022-10" db="EMBL/GenBank/DDBJ databases">
        <authorList>
            <person name="Chen Y."/>
            <person name="Dougan E. K."/>
            <person name="Chan C."/>
            <person name="Rhodes N."/>
            <person name="Thang M."/>
        </authorList>
    </citation>
    <scope>NUCLEOTIDE SEQUENCE</scope>
</reference>
<reference evidence="16 17" key="2">
    <citation type="submission" date="2024-05" db="EMBL/GenBank/DDBJ databases">
        <authorList>
            <person name="Chen Y."/>
            <person name="Shah S."/>
            <person name="Dougan E. K."/>
            <person name="Thang M."/>
            <person name="Chan C."/>
        </authorList>
    </citation>
    <scope>NUCLEOTIDE SEQUENCE [LARGE SCALE GENOMIC DNA]</scope>
</reference>
<dbReference type="InterPro" id="IPR051131">
    <property type="entry name" value="NEK_Ser/Thr_kinase_NIMA"/>
</dbReference>
<dbReference type="CDD" id="cd08215">
    <property type="entry name" value="STKc_Nek"/>
    <property type="match status" value="1"/>
</dbReference>
<dbReference type="SUPFAM" id="SSF48371">
    <property type="entry name" value="ARM repeat"/>
    <property type="match status" value="1"/>
</dbReference>
<dbReference type="PROSITE" id="PS00018">
    <property type="entry name" value="EF_HAND_1"/>
    <property type="match status" value="1"/>
</dbReference>
<keyword evidence="17" id="KW-1185">Reference proteome</keyword>
<dbReference type="SUPFAM" id="SSF56112">
    <property type="entry name" value="Protein kinase-like (PK-like)"/>
    <property type="match status" value="1"/>
</dbReference>
<proteinExistence type="inferred from homology"/>
<dbReference type="EMBL" id="CAMXCT020000536">
    <property type="protein sequence ID" value="CAL1133474.1"/>
    <property type="molecule type" value="Genomic_DNA"/>
</dbReference>
<comment type="caution">
    <text evidence="15">The sequence shown here is derived from an EMBL/GenBank/DDBJ whole genome shotgun (WGS) entry which is preliminary data.</text>
</comment>
<evidence type="ECO:0000259" key="13">
    <source>
        <dbReference type="PROSITE" id="PS50166"/>
    </source>
</evidence>
<dbReference type="InterPro" id="IPR008271">
    <property type="entry name" value="Ser/Thr_kinase_AS"/>
</dbReference>
<comment type="catalytic activity">
    <reaction evidence="9">
        <text>L-threonyl-[protein] + ATP = O-phospho-L-threonyl-[protein] + ADP + H(+)</text>
        <dbReference type="Rhea" id="RHEA:46608"/>
        <dbReference type="Rhea" id="RHEA-COMP:11060"/>
        <dbReference type="Rhea" id="RHEA-COMP:11605"/>
        <dbReference type="ChEBI" id="CHEBI:15378"/>
        <dbReference type="ChEBI" id="CHEBI:30013"/>
        <dbReference type="ChEBI" id="CHEBI:30616"/>
        <dbReference type="ChEBI" id="CHEBI:61977"/>
        <dbReference type="ChEBI" id="CHEBI:456216"/>
        <dbReference type="EC" id="2.7.11.1"/>
    </reaction>
</comment>
<feature type="compositionally biased region" description="Pro residues" evidence="11">
    <location>
        <begin position="1213"/>
        <end position="1223"/>
    </location>
</feature>
<feature type="compositionally biased region" description="Pro residues" evidence="11">
    <location>
        <begin position="1237"/>
        <end position="1257"/>
    </location>
</feature>
<evidence type="ECO:0000313" key="17">
    <source>
        <dbReference type="Proteomes" id="UP001152797"/>
    </source>
</evidence>
<dbReference type="SMART" id="SM00054">
    <property type="entry name" value="EFh"/>
    <property type="match status" value="4"/>
</dbReference>
<comment type="catalytic activity">
    <reaction evidence="10">
        <text>L-seryl-[protein] + ATP = O-phospho-L-seryl-[protein] + ADP + H(+)</text>
        <dbReference type="Rhea" id="RHEA:17989"/>
        <dbReference type="Rhea" id="RHEA-COMP:9863"/>
        <dbReference type="Rhea" id="RHEA-COMP:11604"/>
        <dbReference type="ChEBI" id="CHEBI:15378"/>
        <dbReference type="ChEBI" id="CHEBI:29999"/>
        <dbReference type="ChEBI" id="CHEBI:30616"/>
        <dbReference type="ChEBI" id="CHEBI:83421"/>
        <dbReference type="ChEBI" id="CHEBI:456216"/>
        <dbReference type="EC" id="2.7.11.1"/>
    </reaction>
</comment>
<evidence type="ECO:0000256" key="1">
    <source>
        <dbReference type="ARBA" id="ARBA00012513"/>
    </source>
</evidence>
<feature type="compositionally biased region" description="Pro residues" evidence="11">
    <location>
        <begin position="1430"/>
        <end position="1470"/>
    </location>
</feature>
<dbReference type="InterPro" id="IPR011989">
    <property type="entry name" value="ARM-like"/>
</dbReference>
<evidence type="ECO:0000256" key="3">
    <source>
        <dbReference type="ARBA" id="ARBA00022679"/>
    </source>
</evidence>
<dbReference type="Gene3D" id="1.10.510.10">
    <property type="entry name" value="Transferase(Phosphotransferase) domain 1"/>
    <property type="match status" value="1"/>
</dbReference>
<keyword evidence="2" id="KW-0723">Serine/threonine-protein kinase</keyword>
<dbReference type="InterPro" id="IPR011992">
    <property type="entry name" value="EF-hand-dom_pair"/>
</dbReference>
<evidence type="ECO:0000256" key="5">
    <source>
        <dbReference type="ARBA" id="ARBA00022777"/>
    </source>
</evidence>
<keyword evidence="3" id="KW-0808">Transferase</keyword>
<name>A0A9P1BV79_9DINO</name>
<dbReference type="SMART" id="SM00220">
    <property type="entry name" value="S_TKc"/>
    <property type="match status" value="1"/>
</dbReference>
<evidence type="ECO:0000256" key="11">
    <source>
        <dbReference type="SAM" id="MobiDB-lite"/>
    </source>
</evidence>
<evidence type="ECO:0000256" key="9">
    <source>
        <dbReference type="ARBA" id="ARBA00047899"/>
    </source>
</evidence>
<sequence>MSLKEDLGQLLVTLSPRTRLRLEKKCLIDTHPLQLFAVLSDATATAAVRQLAGVLLAKQIPSYWSIGPVSERLKLQNGLLVALDSLDCDGAVIRSLVDCTACLANCLAIDGVAWQDLFLWMRGIASETRLTNGVGTHCGHNHCSSFSSTSPAAPAGYSQSCLQSSQSIRKRRAFLYLLDRLLESAPWKDFLEPHVMELSELLYRMAMLARTKGDGISDGMQEDEFACSKHALESLGSLASVVRGEDDAQVFHYRIVQVLLSHEIIGSELCESALEALSRAAAADELLIADTSFYNPALAPEELCPVVRLGLSASVTQRGQRRNLALRLLHSIADSHSRLLCTSRGGQLSADEVLRILIEDVAPDEVRLKSFDSDGPFPVEAASAAEWGAEYALLAQISKRMPDKLILPVIYRFACRSLSGTDVPVKLAAFAALRAVLVGCMASVKKQLQRIARLVLRALMDSQLHAVTFVLIADLCGLIPAETRCGSCRLAERLLPPLLQQLQTLQLRDAVFPHALGALEAACPRTAPGLGKGRTVRTGLFPASAAPFRPQSGVVAIAWTGQKLEELLTQFSRETSPDVWDGIATRLCALLTALVQRQPARRSGDKTLKGLGSKIAIVLHRVLVATNVSSESRSMALEAAGAWIKISADMGLKCQELQDLFNISLHAAERGLQGPHSEQNVAADAALRFLVLLGPLAPSPGAAFAAGLEQCAGTPSPALLQALASLASTQGLLLGMPEGTRLATLLTTFLEQPHLCGPAADLVRHLPLSEAMGVLLVRIATLLDQEERPDVFCSLCMAAAHVAAQDAPQGELSEALQLLRTVVERLQHKRSMRSRGGLPENSDQEIAGKLCSERSAPTVASTADLEALTNEKPSNIFEPFVPWRPELHTLMVPTLLSDPQFAVPSLVRTCASAAHQYRPPLKNGCPPDRGSYVEPAQMMTRLQYRAAVAGHKKAPDCVGQLAATGQTFVAKCISLAALNDQDQDLAHQEVFLLQTLSHPYIVAYRDSFLIEGANTLVIVMEYCGGGDIRKAIKEKAKEGAYFSEEQIMTWFVQLCLALQYIHSEKILHRDLKTSNIFLTEDGSVKLGDFGVSRVLEGTTEAAVTIVGTPYYMSPEVCRSEPYNWKSDIWALGCVLYECCMLKHAFESSSLLGLVYRIVSGHYEPIPDFYSPELNLLINQLLMKDAELRPSINELFANPYVKAYLAKQSAPVEAPSPPEPPAPHAPKKTTLRPEGASRPPPPPPLPKEPAPASGPAPVSPQSTFRVIMARIRRRLVGQKLNWISSVASFDDDGDGALTPDAMGHALMTMPLGLSDDEIQMLTSALAPTPGAKISLDAFSSHLQEVAPEVQQYETWARQVLAPPGRRLHDVLRAKDIERSGTLAPSVFHETLQELVPVLTPPHLELLALLADKNGLGDVDYGEFLENFGPPLLGPSGPPGPPRPPAAPAPPGMPPLPGGGAPTPPGMPPLPGGPSGSASLSQSVSGVDPLSMTGTLGGVDINFDKGFFTCTSHSGIRGTATLGRSSGRVSLSAQGCALIFGRIRRRLEAAGIGLADALALFLLPGEKELSAEQLLDATSTLPLGTSRAEMQQLFSKVDADGSGKVSISQLEQGIAQANPEDCCKPPSWISAAITERGLCNQISSTLKQRCVGGMRLAPESAFRRAIMETERYLTSDQLTSLLLMADKNSGGLVDYEEFAERFSGSHAPRSVPGGVLPAPAEAADAPAEEIQAVSARTDAIMESHAFQADRLPALLGLWGTGLDIPTLAAVVASLPLGLSRREAVSLLAVGSVEAVAANMRQLRSQGAWKGYVEWAQGSIPVHELRQVLNHQVIEAESRTLEPGDFMEALASAGVPTANIHTAMWLAQKTSQGDVQVASFLEAFSGSPQASKKKRGLLWRMMGR</sequence>
<dbReference type="EC" id="2.7.11.1" evidence="1"/>
<evidence type="ECO:0000256" key="4">
    <source>
        <dbReference type="ARBA" id="ARBA00022741"/>
    </source>
</evidence>
<feature type="region of interest" description="Disordered" evidence="11">
    <location>
        <begin position="1428"/>
        <end position="1484"/>
    </location>
</feature>
<dbReference type="Gene3D" id="1.10.238.10">
    <property type="entry name" value="EF-hand"/>
    <property type="match status" value="2"/>
</dbReference>
<evidence type="ECO:0000313" key="16">
    <source>
        <dbReference type="EMBL" id="CAL4767411.1"/>
    </source>
</evidence>
<dbReference type="PROSITE" id="PS00108">
    <property type="entry name" value="PROTEIN_KINASE_ST"/>
    <property type="match status" value="1"/>
</dbReference>
<dbReference type="PANTHER" id="PTHR44899">
    <property type="entry name" value="CAMK FAMILY PROTEIN KINASE"/>
    <property type="match status" value="1"/>
</dbReference>
<evidence type="ECO:0000313" key="15">
    <source>
        <dbReference type="EMBL" id="CAI3980099.1"/>
    </source>
</evidence>
<organism evidence="15">
    <name type="scientific">Cladocopium goreaui</name>
    <dbReference type="NCBI Taxonomy" id="2562237"/>
    <lineage>
        <taxon>Eukaryota</taxon>
        <taxon>Sar</taxon>
        <taxon>Alveolata</taxon>
        <taxon>Dinophyceae</taxon>
        <taxon>Suessiales</taxon>
        <taxon>Symbiodiniaceae</taxon>
        <taxon>Cladocopium</taxon>
    </lineage>
</organism>
<feature type="region of interest" description="Disordered" evidence="11">
    <location>
        <begin position="1210"/>
        <end position="1259"/>
    </location>
</feature>
<dbReference type="PROSITE" id="PS50011">
    <property type="entry name" value="PROTEIN_KINASE_DOM"/>
    <property type="match status" value="1"/>
</dbReference>
<accession>A0A9P1BV79</accession>
<protein>
    <recommendedName>
        <fullName evidence="1">non-specific serine/threonine protein kinase</fullName>
        <ecNumber evidence="1">2.7.11.1</ecNumber>
    </recommendedName>
</protein>
<comment type="similarity">
    <text evidence="8">Belongs to the protein kinase superfamily. Ser/Thr protein kinase family. CDPK subfamily.</text>
</comment>
<evidence type="ECO:0000256" key="6">
    <source>
        <dbReference type="ARBA" id="ARBA00022837"/>
    </source>
</evidence>
<dbReference type="InterPro" id="IPR018247">
    <property type="entry name" value="EF_Hand_1_Ca_BS"/>
</dbReference>
<keyword evidence="4" id="KW-0547">Nucleotide-binding</keyword>
<dbReference type="InterPro" id="IPR016024">
    <property type="entry name" value="ARM-type_fold"/>
</dbReference>
<dbReference type="PROSITE" id="PS50222">
    <property type="entry name" value="EF_HAND_2"/>
    <property type="match status" value="1"/>
</dbReference>
<dbReference type="GO" id="GO:0031267">
    <property type="term" value="F:small GTPase binding"/>
    <property type="evidence" value="ECO:0007669"/>
    <property type="project" value="InterPro"/>
</dbReference>